<evidence type="ECO:0000313" key="1">
    <source>
        <dbReference type="EMBL" id="CAB4221157.1"/>
    </source>
</evidence>
<name>A0A6J5T3H0_9CAUD</name>
<organism evidence="1">
    <name type="scientific">uncultured Caudovirales phage</name>
    <dbReference type="NCBI Taxonomy" id="2100421"/>
    <lineage>
        <taxon>Viruses</taxon>
        <taxon>Duplodnaviria</taxon>
        <taxon>Heunggongvirae</taxon>
        <taxon>Uroviricota</taxon>
        <taxon>Caudoviricetes</taxon>
        <taxon>Peduoviridae</taxon>
        <taxon>Maltschvirus</taxon>
        <taxon>Maltschvirus maltsch</taxon>
    </lineage>
</organism>
<gene>
    <name evidence="1" type="ORF">UFOVP1636_164</name>
</gene>
<accession>A0A6J5T3H0</accession>
<proteinExistence type="predicted"/>
<sequence length="75" mass="8131">MSEVSNTESSEIPPNTPTLSLNDLTIMLQIIETVTKRGAWKPDELSSVGALYDRITTFINAANVAKNDESSDSTT</sequence>
<dbReference type="EMBL" id="LR797503">
    <property type="protein sequence ID" value="CAB4221157.1"/>
    <property type="molecule type" value="Genomic_DNA"/>
</dbReference>
<reference evidence="1" key="1">
    <citation type="submission" date="2020-05" db="EMBL/GenBank/DDBJ databases">
        <authorList>
            <person name="Chiriac C."/>
            <person name="Salcher M."/>
            <person name="Ghai R."/>
            <person name="Kavagutti S V."/>
        </authorList>
    </citation>
    <scope>NUCLEOTIDE SEQUENCE</scope>
</reference>
<protein>
    <submittedName>
        <fullName evidence="1">Uncharacterized protein</fullName>
    </submittedName>
</protein>